<evidence type="ECO:0000256" key="5">
    <source>
        <dbReference type="ARBA" id="ARBA00022679"/>
    </source>
</evidence>
<reference evidence="10" key="1">
    <citation type="submission" date="2022-01" db="EMBL/GenBank/DDBJ databases">
        <title>Novel bile acid biosynthetic pathways are enriched in the microbiome of centenarians.</title>
        <authorList>
            <person name="Sato Y."/>
            <person name="Atarashi K."/>
            <person name="Plichta R.D."/>
            <person name="Arai Y."/>
            <person name="Sasajima S."/>
            <person name="Kearney M.S."/>
            <person name="Suda W."/>
            <person name="Takeshita K."/>
            <person name="Sasaki T."/>
            <person name="Okamoto S."/>
            <person name="Skelly N.A."/>
            <person name="Okamura Y."/>
            <person name="Vlamakis H."/>
            <person name="Li Y."/>
            <person name="Tanoue T."/>
            <person name="Takei H."/>
            <person name="Nittono H."/>
            <person name="Narushima S."/>
            <person name="Irie J."/>
            <person name="Itoh H."/>
            <person name="Moriya K."/>
            <person name="Sugiura Y."/>
            <person name="Suematsu M."/>
            <person name="Moritoki N."/>
            <person name="Shibata S."/>
            <person name="Littman R.D."/>
            <person name="Fischbach A.M."/>
            <person name="Uwamino Y."/>
            <person name="Inoue T."/>
            <person name="Honda A."/>
            <person name="Hattori M."/>
            <person name="Murai T."/>
            <person name="Xavier J.R."/>
            <person name="Hirose N."/>
            <person name="Honda K."/>
        </authorList>
    </citation>
    <scope>NUCLEOTIDE SEQUENCE</scope>
    <source>
        <strain evidence="10">CE91-St55</strain>
    </source>
</reference>
<evidence type="ECO:0000256" key="1">
    <source>
        <dbReference type="ARBA" id="ARBA00000085"/>
    </source>
</evidence>
<dbReference type="PANTHER" id="PTHR43711:SF1">
    <property type="entry name" value="HISTIDINE KINASE 1"/>
    <property type="match status" value="1"/>
</dbReference>
<dbReference type="PANTHER" id="PTHR43711">
    <property type="entry name" value="TWO-COMPONENT HISTIDINE KINASE"/>
    <property type="match status" value="1"/>
</dbReference>
<dbReference type="InterPro" id="IPR004358">
    <property type="entry name" value="Sig_transdc_His_kin-like_C"/>
</dbReference>
<feature type="transmembrane region" description="Helical" evidence="8">
    <location>
        <begin position="293"/>
        <end position="312"/>
    </location>
</feature>
<dbReference type="EMBL" id="BQNJ01000002">
    <property type="protein sequence ID" value="GKH03725.1"/>
    <property type="molecule type" value="Genomic_DNA"/>
</dbReference>
<dbReference type="RefSeq" id="WP_148509347.1">
    <property type="nucleotide sequence ID" value="NZ_BQNJ01000002.1"/>
</dbReference>
<name>A0AA37JLF0_9FIRM</name>
<dbReference type="GO" id="GO:0016020">
    <property type="term" value="C:membrane"/>
    <property type="evidence" value="ECO:0007669"/>
    <property type="project" value="UniProtKB-SubCell"/>
</dbReference>
<evidence type="ECO:0000313" key="10">
    <source>
        <dbReference type="EMBL" id="GKH03725.1"/>
    </source>
</evidence>
<dbReference type="InterPro" id="IPR036890">
    <property type="entry name" value="HATPase_C_sf"/>
</dbReference>
<keyword evidence="7" id="KW-0902">Two-component regulatory system</keyword>
<dbReference type="Gene3D" id="1.10.287.130">
    <property type="match status" value="1"/>
</dbReference>
<dbReference type="PROSITE" id="PS50109">
    <property type="entry name" value="HIS_KIN"/>
    <property type="match status" value="1"/>
</dbReference>
<keyword evidence="8" id="KW-0812">Transmembrane</keyword>
<dbReference type="InterPro" id="IPR003594">
    <property type="entry name" value="HATPase_dom"/>
</dbReference>
<feature type="transmembrane region" description="Helical" evidence="8">
    <location>
        <begin position="225"/>
        <end position="243"/>
    </location>
</feature>
<comment type="caution">
    <text evidence="10">The sequence shown here is derived from an EMBL/GenBank/DDBJ whole genome shotgun (WGS) entry which is preliminary data.</text>
</comment>
<gene>
    <name evidence="10" type="ORF">CE91St55_57060</name>
</gene>
<evidence type="ECO:0000259" key="9">
    <source>
        <dbReference type="PROSITE" id="PS50109"/>
    </source>
</evidence>
<evidence type="ECO:0000313" key="11">
    <source>
        <dbReference type="Proteomes" id="UP001055091"/>
    </source>
</evidence>
<dbReference type="SMART" id="SM00388">
    <property type="entry name" value="HisKA"/>
    <property type="match status" value="1"/>
</dbReference>
<evidence type="ECO:0000256" key="6">
    <source>
        <dbReference type="ARBA" id="ARBA00022777"/>
    </source>
</evidence>
<feature type="transmembrane region" description="Helical" evidence="8">
    <location>
        <begin position="348"/>
        <end position="365"/>
    </location>
</feature>
<dbReference type="SMART" id="SM00387">
    <property type="entry name" value="HATPase_c"/>
    <property type="match status" value="1"/>
</dbReference>
<proteinExistence type="predicted"/>
<feature type="transmembrane region" description="Helical" evidence="8">
    <location>
        <begin position="263"/>
        <end position="281"/>
    </location>
</feature>
<dbReference type="InterPro" id="IPR050736">
    <property type="entry name" value="Sensor_HK_Regulatory"/>
</dbReference>
<dbReference type="Pfam" id="PF02518">
    <property type="entry name" value="HATPase_c"/>
    <property type="match status" value="1"/>
</dbReference>
<feature type="domain" description="Histidine kinase" evidence="9">
    <location>
        <begin position="433"/>
        <end position="644"/>
    </location>
</feature>
<keyword evidence="8" id="KW-1133">Transmembrane helix</keyword>
<evidence type="ECO:0000256" key="3">
    <source>
        <dbReference type="ARBA" id="ARBA00012438"/>
    </source>
</evidence>
<dbReference type="EC" id="2.7.13.3" evidence="3"/>
<dbReference type="SUPFAM" id="SSF47384">
    <property type="entry name" value="Homodimeric domain of signal transducing histidine kinase"/>
    <property type="match status" value="1"/>
</dbReference>
<evidence type="ECO:0000256" key="4">
    <source>
        <dbReference type="ARBA" id="ARBA00022553"/>
    </source>
</evidence>
<dbReference type="Pfam" id="PF00512">
    <property type="entry name" value="HisKA"/>
    <property type="match status" value="1"/>
</dbReference>
<dbReference type="Proteomes" id="UP001055091">
    <property type="component" value="Unassembled WGS sequence"/>
</dbReference>
<dbReference type="FunFam" id="3.30.565.10:FF:000006">
    <property type="entry name" value="Sensor histidine kinase WalK"/>
    <property type="match status" value="1"/>
</dbReference>
<dbReference type="Pfam" id="PF07695">
    <property type="entry name" value="7TMR-DISM_7TM"/>
    <property type="match status" value="1"/>
</dbReference>
<accession>A0AA37JLF0</accession>
<feature type="transmembrane region" description="Helical" evidence="8">
    <location>
        <begin position="377"/>
        <end position="398"/>
    </location>
</feature>
<comment type="catalytic activity">
    <reaction evidence="1">
        <text>ATP + protein L-histidine = ADP + protein N-phospho-L-histidine.</text>
        <dbReference type="EC" id="2.7.13.3"/>
    </reaction>
</comment>
<dbReference type="Gene3D" id="3.30.565.10">
    <property type="entry name" value="Histidine kinase-like ATPase, C-terminal domain"/>
    <property type="match status" value="1"/>
</dbReference>
<evidence type="ECO:0000256" key="2">
    <source>
        <dbReference type="ARBA" id="ARBA00004370"/>
    </source>
</evidence>
<keyword evidence="4" id="KW-0597">Phosphoprotein</keyword>
<keyword evidence="6" id="KW-0418">Kinase</keyword>
<evidence type="ECO:0000256" key="8">
    <source>
        <dbReference type="SAM" id="Phobius"/>
    </source>
</evidence>
<sequence length="659" mass="73171">MSEKKERWILAAVLPLIVILLLAVWGAKPRTDEMIIETSANGFWDLSETDIRQKAVRLTGAVEYVADALLTPQEFSERPDIHVGQPGSEIQYATSRMHLTVPQGSYLICGYSVDFASRMYVNGELIFEAGIPGNSRETTTPGVKFYLLPVSPDANGELVIVQQAANFTHKDGGTYGSFFIGPPEQMTQYVFRDLWPEAVLMGGYLVLFAVHLILYLLMRGYRPNLLFALFCLTWFIRTGVTGQRMLEVMVPGLPWTVMFRLEYLTMPISGILLVWLLYLLFPGVLPKWFPPAASFLCGGFAAVDLFGSTLLISHTMVWRVVILGVIGLFFFARLLLRWQRPDTGQLAVLLGFGFLLFAALWDMLYHRDIYLLPALRFAISEMAMAVFVLYSMTALFLATMREVKRARESEAHMAAEKEMLAEMNRMKNQFYTDMSHEMKTPLTVISVNAQFAAQSIRSGAIDEETVTDLTAISTEARRLAQMVTSLVGLGRMQGTDSGSRLLALDSLVAETVRIYQSMFARQGNTLTADTEPGLPFVEGSADQLVQVLINLLSNANRHTRNGSVLVRAKALENQVLVSVTDNGDGISPELLPHVFERFQRGDSGGSGLGLTICKAIIEEHGGKIGVKSEEGKGTEIWFTLPVKEAEHEQDGNNPPGRGR</sequence>
<dbReference type="GeneID" id="93149596"/>
<protein>
    <recommendedName>
        <fullName evidence="3">histidine kinase</fullName>
        <ecNumber evidence="3">2.7.13.3</ecNumber>
    </recommendedName>
</protein>
<dbReference type="CDD" id="cd00075">
    <property type="entry name" value="HATPase"/>
    <property type="match status" value="1"/>
</dbReference>
<dbReference type="CDD" id="cd00082">
    <property type="entry name" value="HisKA"/>
    <property type="match status" value="1"/>
</dbReference>
<dbReference type="AlphaFoldDB" id="A0AA37JLF0"/>
<keyword evidence="5" id="KW-0808">Transferase</keyword>
<organism evidence="10 11">
    <name type="scientific">Hungatella hathewayi</name>
    <dbReference type="NCBI Taxonomy" id="154046"/>
    <lineage>
        <taxon>Bacteria</taxon>
        <taxon>Bacillati</taxon>
        <taxon>Bacillota</taxon>
        <taxon>Clostridia</taxon>
        <taxon>Lachnospirales</taxon>
        <taxon>Lachnospiraceae</taxon>
        <taxon>Hungatella</taxon>
    </lineage>
</organism>
<dbReference type="InterPro" id="IPR011623">
    <property type="entry name" value="7TMR_DISM_rcpt_extracell_dom1"/>
</dbReference>
<keyword evidence="8" id="KW-0472">Membrane</keyword>
<dbReference type="SUPFAM" id="SSF55874">
    <property type="entry name" value="ATPase domain of HSP90 chaperone/DNA topoisomerase II/histidine kinase"/>
    <property type="match status" value="1"/>
</dbReference>
<dbReference type="InterPro" id="IPR003661">
    <property type="entry name" value="HisK_dim/P_dom"/>
</dbReference>
<dbReference type="PRINTS" id="PR00344">
    <property type="entry name" value="BCTRLSENSOR"/>
</dbReference>
<dbReference type="GO" id="GO:0000155">
    <property type="term" value="F:phosphorelay sensor kinase activity"/>
    <property type="evidence" value="ECO:0007669"/>
    <property type="project" value="InterPro"/>
</dbReference>
<comment type="subcellular location">
    <subcellularLocation>
        <location evidence="2">Membrane</location>
    </subcellularLocation>
</comment>
<dbReference type="InterPro" id="IPR036097">
    <property type="entry name" value="HisK_dim/P_sf"/>
</dbReference>
<evidence type="ECO:0000256" key="7">
    <source>
        <dbReference type="ARBA" id="ARBA00023012"/>
    </source>
</evidence>
<feature type="transmembrane region" description="Helical" evidence="8">
    <location>
        <begin position="198"/>
        <end position="218"/>
    </location>
</feature>
<feature type="transmembrane region" description="Helical" evidence="8">
    <location>
        <begin position="318"/>
        <end position="336"/>
    </location>
</feature>
<dbReference type="InterPro" id="IPR005467">
    <property type="entry name" value="His_kinase_dom"/>
</dbReference>